<proteinExistence type="predicted"/>
<dbReference type="RefSeq" id="WP_168221586.1">
    <property type="nucleotide sequence ID" value="NZ_CP042997.1"/>
</dbReference>
<dbReference type="Proteomes" id="UP000324233">
    <property type="component" value="Chromosome"/>
</dbReference>
<protein>
    <submittedName>
        <fullName evidence="2">Uncharacterized protein</fullName>
    </submittedName>
</protein>
<reference evidence="2 3" key="1">
    <citation type="submission" date="2019-08" db="EMBL/GenBank/DDBJ databases">
        <title>Deep-cultivation of Planctomycetes and their phenomic and genomic characterization uncovers novel biology.</title>
        <authorList>
            <person name="Wiegand S."/>
            <person name="Jogler M."/>
            <person name="Boedeker C."/>
            <person name="Pinto D."/>
            <person name="Vollmers J."/>
            <person name="Rivas-Marin E."/>
            <person name="Kohn T."/>
            <person name="Peeters S.H."/>
            <person name="Heuer A."/>
            <person name="Rast P."/>
            <person name="Oberbeckmann S."/>
            <person name="Bunk B."/>
            <person name="Jeske O."/>
            <person name="Meyerdierks A."/>
            <person name="Storesund J.E."/>
            <person name="Kallscheuer N."/>
            <person name="Luecker S."/>
            <person name="Lage O.M."/>
            <person name="Pohl T."/>
            <person name="Merkel B.J."/>
            <person name="Hornburger P."/>
            <person name="Mueller R.-W."/>
            <person name="Bruemmer F."/>
            <person name="Labrenz M."/>
            <person name="Spormann A.M."/>
            <person name="Op den Camp H."/>
            <person name="Overmann J."/>
            <person name="Amann R."/>
            <person name="Jetten M.S.M."/>
            <person name="Mascher T."/>
            <person name="Medema M.H."/>
            <person name="Devos D.P."/>
            <person name="Kaster A.-K."/>
            <person name="Ovreas L."/>
            <person name="Rohde M."/>
            <person name="Galperin M.Y."/>
            <person name="Jogler C."/>
        </authorList>
    </citation>
    <scope>NUCLEOTIDE SEQUENCE [LARGE SCALE GENOMIC DNA]</scope>
    <source>
        <strain evidence="2 3">OJF2</strain>
    </source>
</reference>
<accession>A0A5B9VUU4</accession>
<feature type="chain" id="PRO_5023040945" evidence="1">
    <location>
        <begin position="25"/>
        <end position="58"/>
    </location>
</feature>
<keyword evidence="3" id="KW-1185">Reference proteome</keyword>
<keyword evidence="1" id="KW-0732">Signal</keyword>
<dbReference type="AlphaFoldDB" id="A0A5B9VUU4"/>
<name>A0A5B9VUU4_9BACT</name>
<evidence type="ECO:0000256" key="1">
    <source>
        <dbReference type="SAM" id="SignalP"/>
    </source>
</evidence>
<dbReference type="EMBL" id="CP042997">
    <property type="protein sequence ID" value="QEH32256.1"/>
    <property type="molecule type" value="Genomic_DNA"/>
</dbReference>
<sequence length="58" mass="6039" precursor="true">MRFRFAPGLSAVVVSIVMVGTSLAGEPVKSGQQVGDPVSPFDVEAITGPQKGSTLCYR</sequence>
<gene>
    <name evidence="2" type="ORF">OJF2_07250</name>
</gene>
<feature type="signal peptide" evidence="1">
    <location>
        <begin position="1"/>
        <end position="24"/>
    </location>
</feature>
<dbReference type="KEGG" id="agv:OJF2_07250"/>
<evidence type="ECO:0000313" key="2">
    <source>
        <dbReference type="EMBL" id="QEH32256.1"/>
    </source>
</evidence>
<evidence type="ECO:0000313" key="3">
    <source>
        <dbReference type="Proteomes" id="UP000324233"/>
    </source>
</evidence>
<organism evidence="2 3">
    <name type="scientific">Aquisphaera giovannonii</name>
    <dbReference type="NCBI Taxonomy" id="406548"/>
    <lineage>
        <taxon>Bacteria</taxon>
        <taxon>Pseudomonadati</taxon>
        <taxon>Planctomycetota</taxon>
        <taxon>Planctomycetia</taxon>
        <taxon>Isosphaerales</taxon>
        <taxon>Isosphaeraceae</taxon>
        <taxon>Aquisphaera</taxon>
    </lineage>
</organism>